<accession>A0A9Q0IUC8</accession>
<evidence type="ECO:0000256" key="5">
    <source>
        <dbReference type="SAM" id="MobiDB-lite"/>
    </source>
</evidence>
<evidence type="ECO:0000313" key="7">
    <source>
        <dbReference type="EMBL" id="KAJ3611319.1"/>
    </source>
</evidence>
<dbReference type="SMART" id="SM00451">
    <property type="entry name" value="ZnF_U1"/>
    <property type="match status" value="1"/>
</dbReference>
<evidence type="ECO:0000313" key="8">
    <source>
        <dbReference type="Proteomes" id="UP001148018"/>
    </source>
</evidence>
<keyword evidence="1" id="KW-0479">Metal-binding</keyword>
<keyword evidence="3" id="KW-0863">Zinc-finger</keyword>
<evidence type="ECO:0000256" key="3">
    <source>
        <dbReference type="ARBA" id="ARBA00022771"/>
    </source>
</evidence>
<dbReference type="InterPro" id="IPR013087">
    <property type="entry name" value="Znf_C2H2_type"/>
</dbReference>
<dbReference type="GO" id="GO:0003676">
    <property type="term" value="F:nucleic acid binding"/>
    <property type="evidence" value="ECO:0007669"/>
    <property type="project" value="InterPro"/>
</dbReference>
<comment type="caution">
    <text evidence="7">The sequence shown here is derived from an EMBL/GenBank/DDBJ whole genome shotgun (WGS) entry which is preliminary data.</text>
</comment>
<dbReference type="InterPro" id="IPR036236">
    <property type="entry name" value="Znf_C2H2_sf"/>
</dbReference>
<dbReference type="PANTHER" id="PTHR24379:SF121">
    <property type="entry name" value="C2H2-TYPE DOMAIN-CONTAINING PROTEIN"/>
    <property type="match status" value="1"/>
</dbReference>
<dbReference type="AlphaFoldDB" id="A0A9Q0IUC8"/>
<feature type="region of interest" description="Disordered" evidence="5">
    <location>
        <begin position="326"/>
        <end position="355"/>
    </location>
</feature>
<feature type="compositionally biased region" description="Polar residues" evidence="5">
    <location>
        <begin position="157"/>
        <end position="168"/>
    </location>
</feature>
<gene>
    <name evidence="7" type="ORF">NHX12_021335</name>
</gene>
<keyword evidence="8" id="KW-1185">Reference proteome</keyword>
<keyword evidence="4" id="KW-0862">Zinc</keyword>
<dbReference type="EMBL" id="JANIIK010000037">
    <property type="protein sequence ID" value="KAJ3611319.1"/>
    <property type="molecule type" value="Genomic_DNA"/>
</dbReference>
<dbReference type="PROSITE" id="PS00028">
    <property type="entry name" value="ZINC_FINGER_C2H2_1"/>
    <property type="match status" value="1"/>
</dbReference>
<proteinExistence type="predicted"/>
<feature type="region of interest" description="Disordered" evidence="5">
    <location>
        <begin position="117"/>
        <end position="168"/>
    </location>
</feature>
<keyword evidence="2" id="KW-0677">Repeat</keyword>
<evidence type="ECO:0000259" key="6">
    <source>
        <dbReference type="PROSITE" id="PS00028"/>
    </source>
</evidence>
<dbReference type="OrthoDB" id="7331812at2759"/>
<feature type="domain" description="C2H2-type" evidence="6">
    <location>
        <begin position="213"/>
        <end position="233"/>
    </location>
</feature>
<sequence>MEVLFFIKDSSGYRLGDSGMADEGESSPACVENGNSDHFGMDQVPMIRLGDTQWCPEVRGVDMDWLELAYVLPSHFMGEEMTVGDYLKELEEDDGVYLVYSDRLETDGDAYAFQLQLPPKEVESKPPPPPTGREHLRRSLAKKSGKYGAPSGHSLRGTVSLTSEDGASRQETTTKALVCSLCPPPGKLFKNMAGFSVHLKQLHFGGLRKSLLCDMCQKHCRNQLALDDHIRRHASKAAVFQCPLCSFKAPGNIRKRGVKGRFSIRVHLETEHPGVVPECKVCKKSFLNLDSYLKDQVRHIGVTPFYCPKCQIYEMTERGLQAHIRNHKHKKGEREREEKSQGGKEATRRLLADML</sequence>
<dbReference type="GO" id="GO:0008270">
    <property type="term" value="F:zinc ion binding"/>
    <property type="evidence" value="ECO:0007669"/>
    <property type="project" value="UniProtKB-KW"/>
</dbReference>
<evidence type="ECO:0000256" key="1">
    <source>
        <dbReference type="ARBA" id="ARBA00022723"/>
    </source>
</evidence>
<protein>
    <recommendedName>
        <fullName evidence="6">C2H2-type domain-containing protein</fullName>
    </recommendedName>
</protein>
<name>A0A9Q0IUC8_9TELE</name>
<dbReference type="InterPro" id="IPR003604">
    <property type="entry name" value="Matrin/U1-like-C_Znf_C2H2"/>
</dbReference>
<feature type="compositionally biased region" description="Basic and acidic residues" evidence="5">
    <location>
        <begin position="332"/>
        <end position="355"/>
    </location>
</feature>
<dbReference type="SUPFAM" id="SSF57667">
    <property type="entry name" value="beta-beta-alpha zinc fingers"/>
    <property type="match status" value="1"/>
</dbReference>
<organism evidence="7 8">
    <name type="scientific">Muraenolepis orangiensis</name>
    <name type="common">Patagonian moray cod</name>
    <dbReference type="NCBI Taxonomy" id="630683"/>
    <lineage>
        <taxon>Eukaryota</taxon>
        <taxon>Metazoa</taxon>
        <taxon>Chordata</taxon>
        <taxon>Craniata</taxon>
        <taxon>Vertebrata</taxon>
        <taxon>Euteleostomi</taxon>
        <taxon>Actinopterygii</taxon>
        <taxon>Neopterygii</taxon>
        <taxon>Teleostei</taxon>
        <taxon>Neoteleostei</taxon>
        <taxon>Acanthomorphata</taxon>
        <taxon>Zeiogadaria</taxon>
        <taxon>Gadariae</taxon>
        <taxon>Gadiformes</taxon>
        <taxon>Muraenolepidoidei</taxon>
        <taxon>Muraenolepididae</taxon>
        <taxon>Muraenolepis</taxon>
    </lineage>
</organism>
<dbReference type="SMART" id="SM00355">
    <property type="entry name" value="ZnF_C2H2"/>
    <property type="match status" value="5"/>
</dbReference>
<dbReference type="Gene3D" id="3.30.160.60">
    <property type="entry name" value="Classic Zinc Finger"/>
    <property type="match status" value="2"/>
</dbReference>
<feature type="compositionally biased region" description="Basic residues" evidence="5">
    <location>
        <begin position="135"/>
        <end position="145"/>
    </location>
</feature>
<dbReference type="Proteomes" id="UP001148018">
    <property type="component" value="Unassembled WGS sequence"/>
</dbReference>
<reference evidence="7" key="1">
    <citation type="submission" date="2022-07" db="EMBL/GenBank/DDBJ databases">
        <title>Chromosome-level genome of Muraenolepis orangiensis.</title>
        <authorList>
            <person name="Kim J."/>
        </authorList>
    </citation>
    <scope>NUCLEOTIDE SEQUENCE</scope>
    <source>
        <strain evidence="7">KU_S4_2022</strain>
        <tissue evidence="7">Muscle</tissue>
    </source>
</reference>
<evidence type="ECO:0000256" key="4">
    <source>
        <dbReference type="ARBA" id="ARBA00022833"/>
    </source>
</evidence>
<dbReference type="PANTHER" id="PTHR24379">
    <property type="entry name" value="KRAB AND ZINC FINGER DOMAIN-CONTAINING"/>
    <property type="match status" value="1"/>
</dbReference>
<evidence type="ECO:0000256" key="2">
    <source>
        <dbReference type="ARBA" id="ARBA00022737"/>
    </source>
</evidence>